<sequence>MSDIPSDTPRTDLPVLTVRFDGLFLTVLEQCRSALVAQPDRAALAEADSYAAYVRQFVQRIDAESRRLASTLNDEHSLTQLANELRQIEARRGAAMQPYLEFEGAAGQASGSWPALMNRLRNHIAGELEALRDARLRLELRRAELINQHAGTRVRIVLRGGAEVRVHFSRGARDAAQKG</sequence>
<evidence type="ECO:0000313" key="2">
    <source>
        <dbReference type="Proteomes" id="UP000178606"/>
    </source>
</evidence>
<proteinExistence type="predicted"/>
<evidence type="ECO:0000313" key="1">
    <source>
        <dbReference type="EMBL" id="OGG50976.1"/>
    </source>
</evidence>
<reference evidence="1 2" key="1">
    <citation type="journal article" date="2016" name="Nat. Commun.">
        <title>Thousands of microbial genomes shed light on interconnected biogeochemical processes in an aquifer system.</title>
        <authorList>
            <person name="Anantharaman K."/>
            <person name="Brown C.T."/>
            <person name="Hug L.A."/>
            <person name="Sharon I."/>
            <person name="Castelle C.J."/>
            <person name="Probst A.J."/>
            <person name="Thomas B.C."/>
            <person name="Singh A."/>
            <person name="Wilkins M.J."/>
            <person name="Karaoz U."/>
            <person name="Brodie E.L."/>
            <person name="Williams K.H."/>
            <person name="Hubbard S.S."/>
            <person name="Banfield J.F."/>
        </authorList>
    </citation>
    <scope>NUCLEOTIDE SEQUENCE [LARGE SCALE GENOMIC DNA]</scope>
    <source>
        <strain evidence="2">RIFCSPLOWO2_12_FULL_64_10</strain>
    </source>
</reference>
<name>A0A1F6CP67_HANXR</name>
<dbReference type="EMBL" id="MFKF01000197">
    <property type="protein sequence ID" value="OGG50976.1"/>
    <property type="molecule type" value="Genomic_DNA"/>
</dbReference>
<organism evidence="1 2">
    <name type="scientific">Handelsmanbacteria sp. (strain RIFCSPLOWO2_12_FULL_64_10)</name>
    <dbReference type="NCBI Taxonomy" id="1817868"/>
    <lineage>
        <taxon>Bacteria</taxon>
        <taxon>Candidatus Handelsmaniibacteriota</taxon>
    </lineage>
</organism>
<dbReference type="AlphaFoldDB" id="A0A1F6CP67"/>
<dbReference type="Proteomes" id="UP000178606">
    <property type="component" value="Unassembled WGS sequence"/>
</dbReference>
<protein>
    <submittedName>
        <fullName evidence="1">Uncharacterized protein</fullName>
    </submittedName>
</protein>
<gene>
    <name evidence="1" type="ORF">A3F84_24250</name>
</gene>
<comment type="caution">
    <text evidence="1">The sequence shown here is derived from an EMBL/GenBank/DDBJ whole genome shotgun (WGS) entry which is preliminary data.</text>
</comment>
<accession>A0A1F6CP67</accession>